<keyword evidence="1 4" id="KW-0489">Methyltransferase</keyword>
<sequence>MTARILHYPGSKWSMAEWIISHMPLHTTYLEPFFGSGAVFFNKEPSMLETINDLDGDVVNLFRVIRDHQSELERMVHLTPYSRQEYLSSHQPAMDDIERARRFLVRCWQSIRVKTGSISGWKCRGTPDDSYRIKQWNELPEKIADVSERLKEVQIENRPALQVMARYKREDVMIYADPPYLAETRNGSIYTNEMTDNDHLELLKAMDDHPGPAFLSGYANAMYDDRLQHWRREERQQIIETGQARTEVLWINPIAAEHAGRQLTLW</sequence>
<dbReference type="PANTHER" id="PTHR30481:SF4">
    <property type="entry name" value="SITE-SPECIFIC DNA-METHYLTRANSFERASE (ADENINE-SPECIFIC)"/>
    <property type="match status" value="1"/>
</dbReference>
<dbReference type="PRINTS" id="PR00505">
    <property type="entry name" value="D12N6MTFRASE"/>
</dbReference>
<evidence type="ECO:0000313" key="4">
    <source>
        <dbReference type="EMBL" id="RED54777.1"/>
    </source>
</evidence>
<organism evidence="4 5">
    <name type="scientific">Cohnella lupini</name>
    <dbReference type="NCBI Taxonomy" id="1294267"/>
    <lineage>
        <taxon>Bacteria</taxon>
        <taxon>Bacillati</taxon>
        <taxon>Bacillota</taxon>
        <taxon>Bacilli</taxon>
        <taxon>Bacillales</taxon>
        <taxon>Paenibacillaceae</taxon>
        <taxon>Cohnella</taxon>
    </lineage>
</organism>
<keyword evidence="3" id="KW-0949">S-adenosyl-L-methionine</keyword>
<dbReference type="GO" id="GO:0009007">
    <property type="term" value="F:site-specific DNA-methyltransferase (adenine-specific) activity"/>
    <property type="evidence" value="ECO:0007669"/>
    <property type="project" value="UniProtKB-EC"/>
</dbReference>
<dbReference type="GO" id="GO:0043565">
    <property type="term" value="F:sequence-specific DNA binding"/>
    <property type="evidence" value="ECO:0007669"/>
    <property type="project" value="TreeGrafter"/>
</dbReference>
<dbReference type="RefSeq" id="WP_115995141.1">
    <property type="nucleotide sequence ID" value="NZ_QRDY01000021.1"/>
</dbReference>
<evidence type="ECO:0000256" key="1">
    <source>
        <dbReference type="ARBA" id="ARBA00022603"/>
    </source>
</evidence>
<dbReference type="EMBL" id="QRDY01000021">
    <property type="protein sequence ID" value="RED54777.1"/>
    <property type="molecule type" value="Genomic_DNA"/>
</dbReference>
<dbReference type="PIRSF" id="PIRSF000398">
    <property type="entry name" value="M_m6A_EcoRV"/>
    <property type="match status" value="1"/>
</dbReference>
<dbReference type="Pfam" id="PF02086">
    <property type="entry name" value="MethyltransfD12"/>
    <property type="match status" value="1"/>
</dbReference>
<dbReference type="GO" id="GO:0009307">
    <property type="term" value="P:DNA restriction-modification system"/>
    <property type="evidence" value="ECO:0007669"/>
    <property type="project" value="InterPro"/>
</dbReference>
<keyword evidence="5" id="KW-1185">Reference proteome</keyword>
<dbReference type="InterPro" id="IPR012327">
    <property type="entry name" value="MeTrfase_D12"/>
</dbReference>
<dbReference type="InterPro" id="IPR029063">
    <property type="entry name" value="SAM-dependent_MTases_sf"/>
</dbReference>
<name>A0A3D9HZ50_9BACL</name>
<keyword evidence="2" id="KW-0808">Transferase</keyword>
<evidence type="ECO:0000256" key="3">
    <source>
        <dbReference type="ARBA" id="ARBA00022691"/>
    </source>
</evidence>
<dbReference type="GO" id="GO:1904047">
    <property type="term" value="F:S-adenosyl-L-methionine binding"/>
    <property type="evidence" value="ECO:0007669"/>
    <property type="project" value="TreeGrafter"/>
</dbReference>
<dbReference type="OrthoDB" id="9805629at2"/>
<evidence type="ECO:0000256" key="2">
    <source>
        <dbReference type="ARBA" id="ARBA00022679"/>
    </source>
</evidence>
<dbReference type="Proteomes" id="UP000256869">
    <property type="component" value="Unassembled WGS sequence"/>
</dbReference>
<reference evidence="4 5" key="1">
    <citation type="submission" date="2018-07" db="EMBL/GenBank/DDBJ databases">
        <title>Genomic Encyclopedia of Type Strains, Phase III (KMG-III): the genomes of soil and plant-associated and newly described type strains.</title>
        <authorList>
            <person name="Whitman W."/>
        </authorList>
    </citation>
    <scope>NUCLEOTIDE SEQUENCE [LARGE SCALE GENOMIC DNA]</scope>
    <source>
        <strain evidence="4 5">CECT 8236</strain>
    </source>
</reference>
<accession>A0A3D9HZ50</accession>
<dbReference type="AlphaFoldDB" id="A0A3D9HZ50"/>
<protein>
    <submittedName>
        <fullName evidence="4">Site-specific DNA-adenine methylase</fullName>
    </submittedName>
</protein>
<dbReference type="GO" id="GO:0006298">
    <property type="term" value="P:mismatch repair"/>
    <property type="evidence" value="ECO:0007669"/>
    <property type="project" value="TreeGrafter"/>
</dbReference>
<proteinExistence type="predicted"/>
<comment type="caution">
    <text evidence="4">The sequence shown here is derived from an EMBL/GenBank/DDBJ whole genome shotgun (WGS) entry which is preliminary data.</text>
</comment>
<dbReference type="Gene3D" id="3.40.50.150">
    <property type="entry name" value="Vaccinia Virus protein VP39"/>
    <property type="match status" value="2"/>
</dbReference>
<gene>
    <name evidence="4" type="ORF">DFP95_12133</name>
</gene>
<dbReference type="SUPFAM" id="SSF53335">
    <property type="entry name" value="S-adenosyl-L-methionine-dependent methyltransferases"/>
    <property type="match status" value="1"/>
</dbReference>
<dbReference type="InterPro" id="IPR012263">
    <property type="entry name" value="M_m6A_EcoRV"/>
</dbReference>
<evidence type="ECO:0000313" key="5">
    <source>
        <dbReference type="Proteomes" id="UP000256869"/>
    </source>
</evidence>
<dbReference type="PANTHER" id="PTHR30481">
    <property type="entry name" value="DNA ADENINE METHYLASE"/>
    <property type="match status" value="1"/>
</dbReference>
<dbReference type="GO" id="GO:0032259">
    <property type="term" value="P:methylation"/>
    <property type="evidence" value="ECO:0007669"/>
    <property type="project" value="UniProtKB-KW"/>
</dbReference>